<evidence type="ECO:0000313" key="4">
    <source>
        <dbReference type="EMBL" id="CAF3828532.1"/>
    </source>
</evidence>
<feature type="region of interest" description="Disordered" evidence="1">
    <location>
        <begin position="259"/>
        <end position="283"/>
    </location>
</feature>
<protein>
    <recommendedName>
        <fullName evidence="2">RUN domain-containing protein</fullName>
    </recommendedName>
</protein>
<feature type="compositionally biased region" description="Acidic residues" evidence="1">
    <location>
        <begin position="136"/>
        <end position="147"/>
    </location>
</feature>
<evidence type="ECO:0000313" key="5">
    <source>
        <dbReference type="Proteomes" id="UP000663860"/>
    </source>
</evidence>
<feature type="region of interest" description="Disordered" evidence="1">
    <location>
        <begin position="308"/>
        <end position="376"/>
    </location>
</feature>
<sequence length="1037" mass="115672">MFNQNCRTTLVSQLLDSINDHLKDAHLPMEEQPQKQQQQPQSPEYEMSVDNPDEDELWLSGHRSIFSSYGSCCRKAPPQLRDSQYEGFHWDLYEDRNYHHLAFEQEQQETPAPCQATSLSEWSMRLSSGVIGGGGDTEDDADVEGDDTTSSSDPPRTSWHAIKSKSIHRSCSSSSANTSDASGHRSRSPLTLYRLFQRTRSQQHPCRLYQNFSDKSICDSLTSSSCSNLNKLNESTKQEYKIPIPRFKLKSPTTFSQLKLNKSSSHNDLSSSTEQSSTKSKDHFKVSNQIVAPRHSVDQCLQTSIHVDNTLSSQPKSTRRFIPRSTSRPINTANHCLQTDNGTVTRSKSVDRLLNNNSNNPSQPSKLPSSTSHPSLPTISSLPDLSFLVYYAKENPAPPPPPPSTPTIQTTHFQSGMKTTLSEPSSLTKKGIRTVFYCSIKVPSSTVSSSSSSNLLRPTSLHPPMSIMQRPRTLKEIKRIKNIKTSPTTMNNSPLRALPLSPSVPSNIDTHMKEEETATLSSTCSSTSTSANSTSSSGYFSNSSTNHPRHIQTPTSSSHPLKSCLKRAKTEDLTSTPLASTPSTTANVLAVGTAGDIFTLAAQKLAATLGDHSLKAARHRRYSAPTISWRQQNYSMQLRTRQKGCTLSEHDLRAKKSVSFCDDIARRLITPSASPKHRPTPPPITRPFRHDRDYCDLVPRESLTDSPPCEFNLSDDDHDDNNEQQPMNFIEYAPSELAKPLPVKYGSDKYLVDAFANTVLHVLEIKCGDPQSYYLNNITNRELDRTLRQDLCPLLREVLEDGLRQYSGSLFSKKVNLWRLIDLTTPTTGRLNEAKTKAQLGLPSTADWIEKFNAFIYHLLNLHELASWLSHFISHRATFTGYYESWAFILVHADNDLFERITNQLEKLSPLPFRLKYIHSSNVIPPARTPSSTTTATANQRPTSLLPKRFNVRAWLRDRKTQVKISPKEPQVPTPPSSTSSSINKLNSSSTNPPSKPISSVATKPLAAVTSVPQPPNVSVRRKLGSIPVPKRHQTVH</sequence>
<evidence type="ECO:0000313" key="3">
    <source>
        <dbReference type="EMBL" id="CAF1359393.1"/>
    </source>
</evidence>
<feature type="domain" description="RUN" evidence="2">
    <location>
        <begin position="782"/>
        <end position="920"/>
    </location>
</feature>
<reference evidence="3" key="1">
    <citation type="submission" date="2021-02" db="EMBL/GenBank/DDBJ databases">
        <authorList>
            <person name="Nowell W R."/>
        </authorList>
    </citation>
    <scope>NUCLEOTIDE SEQUENCE</scope>
</reference>
<accession>A0A815HTI7</accession>
<organism evidence="3 5">
    <name type="scientific">Adineta steineri</name>
    <dbReference type="NCBI Taxonomy" id="433720"/>
    <lineage>
        <taxon>Eukaryota</taxon>
        <taxon>Metazoa</taxon>
        <taxon>Spiralia</taxon>
        <taxon>Gnathifera</taxon>
        <taxon>Rotifera</taxon>
        <taxon>Eurotatoria</taxon>
        <taxon>Bdelloidea</taxon>
        <taxon>Adinetida</taxon>
        <taxon>Adinetidae</taxon>
        <taxon>Adineta</taxon>
    </lineage>
</organism>
<feature type="region of interest" description="Disordered" evidence="1">
    <location>
        <begin position="514"/>
        <end position="561"/>
    </location>
</feature>
<feature type="compositionally biased region" description="Low complexity" evidence="1">
    <location>
        <begin position="259"/>
        <end position="278"/>
    </location>
</feature>
<evidence type="ECO:0000256" key="1">
    <source>
        <dbReference type="SAM" id="MobiDB-lite"/>
    </source>
</evidence>
<proteinExistence type="predicted"/>
<feature type="compositionally biased region" description="Low complexity" evidence="1">
    <location>
        <begin position="518"/>
        <end position="546"/>
    </location>
</feature>
<feature type="region of interest" description="Disordered" evidence="1">
    <location>
        <begin position="671"/>
        <end position="690"/>
    </location>
</feature>
<gene>
    <name evidence="3" type="ORF">IZO911_LOCUS37227</name>
    <name evidence="4" type="ORF">KXQ929_LOCUS18705</name>
</gene>
<dbReference type="AlphaFoldDB" id="A0A815HTI7"/>
<feature type="region of interest" description="Disordered" evidence="1">
    <location>
        <begin position="29"/>
        <end position="54"/>
    </location>
</feature>
<feature type="compositionally biased region" description="Low complexity" evidence="1">
    <location>
        <begin position="353"/>
        <end position="376"/>
    </location>
</feature>
<dbReference type="PROSITE" id="PS50826">
    <property type="entry name" value="RUN"/>
    <property type="match status" value="1"/>
</dbReference>
<dbReference type="PANTHER" id="PTHR15591">
    <property type="entry name" value="RUN AND SH3 DOMAIN CONTAINING"/>
    <property type="match status" value="1"/>
</dbReference>
<feature type="region of interest" description="Disordered" evidence="1">
    <location>
        <begin position="392"/>
        <end position="425"/>
    </location>
</feature>
<feature type="region of interest" description="Disordered" evidence="1">
    <location>
        <begin position="126"/>
        <end position="187"/>
    </location>
</feature>
<feature type="compositionally biased region" description="Low complexity" evidence="1">
    <location>
        <begin position="169"/>
        <end position="181"/>
    </location>
</feature>
<feature type="compositionally biased region" description="Low complexity" evidence="1">
    <location>
        <begin position="148"/>
        <end position="158"/>
    </location>
</feature>
<feature type="compositionally biased region" description="Low complexity" evidence="1">
    <location>
        <begin position="925"/>
        <end position="938"/>
    </location>
</feature>
<dbReference type="EMBL" id="CAJOBB010001233">
    <property type="protein sequence ID" value="CAF3828532.1"/>
    <property type="molecule type" value="Genomic_DNA"/>
</dbReference>
<feature type="region of interest" description="Disordered" evidence="1">
    <location>
        <begin position="924"/>
        <end position="943"/>
    </location>
</feature>
<dbReference type="InterPro" id="IPR037213">
    <property type="entry name" value="Run_dom_sf"/>
</dbReference>
<dbReference type="Pfam" id="PF02759">
    <property type="entry name" value="RUN"/>
    <property type="match status" value="1"/>
</dbReference>
<comment type="caution">
    <text evidence="3">The sequence shown here is derived from an EMBL/GenBank/DDBJ whole genome shotgun (WGS) entry which is preliminary data.</text>
</comment>
<feature type="compositionally biased region" description="Basic residues" evidence="1">
    <location>
        <begin position="1020"/>
        <end position="1037"/>
    </location>
</feature>
<feature type="compositionally biased region" description="Pro residues" evidence="1">
    <location>
        <begin position="396"/>
        <end position="405"/>
    </location>
</feature>
<dbReference type="PANTHER" id="PTHR15591:SF13">
    <property type="entry name" value="RUN DOMAIN-CONTAINING PROTEIN"/>
    <property type="match status" value="1"/>
</dbReference>
<feature type="compositionally biased region" description="Low complexity" evidence="1">
    <location>
        <begin position="34"/>
        <end position="46"/>
    </location>
</feature>
<feature type="compositionally biased region" description="Polar residues" evidence="1">
    <location>
        <begin position="324"/>
        <end position="347"/>
    </location>
</feature>
<evidence type="ECO:0000259" key="2">
    <source>
        <dbReference type="PROSITE" id="PS50826"/>
    </source>
</evidence>
<dbReference type="InterPro" id="IPR004012">
    <property type="entry name" value="Run_dom"/>
</dbReference>
<feature type="region of interest" description="Disordered" evidence="1">
    <location>
        <begin position="961"/>
        <end position="1037"/>
    </location>
</feature>
<dbReference type="InterPro" id="IPR047343">
    <property type="entry name" value="RUSC1_2"/>
</dbReference>
<dbReference type="Gene3D" id="1.20.58.900">
    <property type="match status" value="1"/>
</dbReference>
<dbReference type="EMBL" id="CAJNOE010000923">
    <property type="protein sequence ID" value="CAF1359393.1"/>
    <property type="molecule type" value="Genomic_DNA"/>
</dbReference>
<feature type="compositionally biased region" description="Polar residues" evidence="1">
    <location>
        <begin position="412"/>
        <end position="425"/>
    </location>
</feature>
<dbReference type="Proteomes" id="UP000663860">
    <property type="component" value="Unassembled WGS sequence"/>
</dbReference>
<feature type="compositionally biased region" description="Low complexity" evidence="1">
    <location>
        <begin position="977"/>
        <end position="992"/>
    </location>
</feature>
<dbReference type="GO" id="GO:0031410">
    <property type="term" value="C:cytoplasmic vesicle"/>
    <property type="evidence" value="ECO:0007669"/>
    <property type="project" value="TreeGrafter"/>
</dbReference>
<dbReference type="Proteomes" id="UP000663868">
    <property type="component" value="Unassembled WGS sequence"/>
</dbReference>
<dbReference type="SMART" id="SM00593">
    <property type="entry name" value="RUN"/>
    <property type="match status" value="1"/>
</dbReference>
<name>A0A815HTI7_9BILA</name>
<dbReference type="SUPFAM" id="SSF140741">
    <property type="entry name" value="RUN domain-like"/>
    <property type="match status" value="1"/>
</dbReference>